<proteinExistence type="predicted"/>
<name>A0ACC0ATG6_CATRO</name>
<gene>
    <name evidence="1" type="ORF">M9H77_22566</name>
</gene>
<evidence type="ECO:0000313" key="1">
    <source>
        <dbReference type="EMBL" id="KAI5663243.1"/>
    </source>
</evidence>
<comment type="caution">
    <text evidence="1">The sequence shown here is derived from an EMBL/GenBank/DDBJ whole genome shotgun (WGS) entry which is preliminary data.</text>
</comment>
<accession>A0ACC0ATG6</accession>
<protein>
    <submittedName>
        <fullName evidence="1">Uncharacterized protein</fullName>
    </submittedName>
</protein>
<organism evidence="1 2">
    <name type="scientific">Catharanthus roseus</name>
    <name type="common">Madagascar periwinkle</name>
    <name type="synonym">Vinca rosea</name>
    <dbReference type="NCBI Taxonomy" id="4058"/>
    <lineage>
        <taxon>Eukaryota</taxon>
        <taxon>Viridiplantae</taxon>
        <taxon>Streptophyta</taxon>
        <taxon>Embryophyta</taxon>
        <taxon>Tracheophyta</taxon>
        <taxon>Spermatophyta</taxon>
        <taxon>Magnoliopsida</taxon>
        <taxon>eudicotyledons</taxon>
        <taxon>Gunneridae</taxon>
        <taxon>Pentapetalae</taxon>
        <taxon>asterids</taxon>
        <taxon>lamiids</taxon>
        <taxon>Gentianales</taxon>
        <taxon>Apocynaceae</taxon>
        <taxon>Rauvolfioideae</taxon>
        <taxon>Vinceae</taxon>
        <taxon>Catharanthinae</taxon>
        <taxon>Catharanthus</taxon>
    </lineage>
</organism>
<keyword evidence="2" id="KW-1185">Reference proteome</keyword>
<reference evidence="2" key="1">
    <citation type="journal article" date="2023" name="Nat. Plants">
        <title>Single-cell RNA sequencing provides a high-resolution roadmap for understanding the multicellular compartmentation of specialized metabolism.</title>
        <authorList>
            <person name="Sun S."/>
            <person name="Shen X."/>
            <person name="Li Y."/>
            <person name="Li Y."/>
            <person name="Wang S."/>
            <person name="Li R."/>
            <person name="Zhang H."/>
            <person name="Shen G."/>
            <person name="Guo B."/>
            <person name="Wei J."/>
            <person name="Xu J."/>
            <person name="St-Pierre B."/>
            <person name="Chen S."/>
            <person name="Sun C."/>
        </authorList>
    </citation>
    <scope>NUCLEOTIDE SEQUENCE [LARGE SCALE GENOMIC DNA]</scope>
</reference>
<sequence length="222" mass="24746">MEDIDEDIEEGSEGEHNAEGKGISRSNLEFVGMTPSTGLSQGRKRIRAAPKGALSLKTNDKKEWAATPPSSAPLKANNALNKHFYTKTVELRMVELIDKSILAEKNITQESLEQYNVMELLLGMGCVALVLFVEQYIKNLVKEFYANLTEGLGHPESPSYGQERAHLLYAFATRKKINICTVIFRNIRKQIDRKNASEIALPCPCLISEYLLGCKDISLPSD</sequence>
<dbReference type="Proteomes" id="UP001060085">
    <property type="component" value="Linkage Group LG05"/>
</dbReference>
<dbReference type="EMBL" id="CM044705">
    <property type="protein sequence ID" value="KAI5663243.1"/>
    <property type="molecule type" value="Genomic_DNA"/>
</dbReference>
<evidence type="ECO:0000313" key="2">
    <source>
        <dbReference type="Proteomes" id="UP001060085"/>
    </source>
</evidence>